<keyword evidence="1" id="KW-0812">Transmembrane</keyword>
<keyword evidence="1" id="KW-1133">Transmembrane helix</keyword>
<sequence length="133" mass="15153">MQAITNATSGKQTEYKLPQEHQGLLNVVEQLGDIKQPETLGQRISNALVDLYNYVKFPANNKSDHKSEQIVDVSRVANLAVVDKDLHKTLNEMQKDDIRNKILQELGSYKSRQDSFKYVIVAYIFIATWIVTS</sequence>
<comment type="caution">
    <text evidence="2">The sequence shown here is derived from an EMBL/GenBank/DDBJ whole genome shotgun (WGS) entry which is preliminary data.</text>
</comment>
<dbReference type="Proteomes" id="UP000324800">
    <property type="component" value="Unassembled WGS sequence"/>
</dbReference>
<dbReference type="EMBL" id="SNRW01004554">
    <property type="protein sequence ID" value="KAA6387022.1"/>
    <property type="molecule type" value="Genomic_DNA"/>
</dbReference>
<protein>
    <submittedName>
        <fullName evidence="2">Uncharacterized protein</fullName>
    </submittedName>
</protein>
<evidence type="ECO:0000256" key="1">
    <source>
        <dbReference type="SAM" id="Phobius"/>
    </source>
</evidence>
<accession>A0A5J4VWY9</accession>
<evidence type="ECO:0000313" key="3">
    <source>
        <dbReference type="Proteomes" id="UP000324800"/>
    </source>
</evidence>
<feature type="transmembrane region" description="Helical" evidence="1">
    <location>
        <begin position="115"/>
        <end position="132"/>
    </location>
</feature>
<keyword evidence="1" id="KW-0472">Membrane</keyword>
<dbReference type="AlphaFoldDB" id="A0A5J4VWY9"/>
<gene>
    <name evidence="2" type="ORF">EZS28_017452</name>
</gene>
<organism evidence="2 3">
    <name type="scientific">Streblomastix strix</name>
    <dbReference type="NCBI Taxonomy" id="222440"/>
    <lineage>
        <taxon>Eukaryota</taxon>
        <taxon>Metamonada</taxon>
        <taxon>Preaxostyla</taxon>
        <taxon>Oxymonadida</taxon>
        <taxon>Streblomastigidae</taxon>
        <taxon>Streblomastix</taxon>
    </lineage>
</organism>
<reference evidence="2 3" key="1">
    <citation type="submission" date="2019-03" db="EMBL/GenBank/DDBJ databases">
        <title>Single cell metagenomics reveals metabolic interactions within the superorganism composed of flagellate Streblomastix strix and complex community of Bacteroidetes bacteria on its surface.</title>
        <authorList>
            <person name="Treitli S.C."/>
            <person name="Kolisko M."/>
            <person name="Husnik F."/>
            <person name="Keeling P."/>
            <person name="Hampl V."/>
        </authorList>
    </citation>
    <scope>NUCLEOTIDE SEQUENCE [LARGE SCALE GENOMIC DNA]</scope>
    <source>
        <strain evidence="2">ST1C</strain>
    </source>
</reference>
<proteinExistence type="predicted"/>
<name>A0A5J4VWY9_9EUKA</name>
<evidence type="ECO:0000313" key="2">
    <source>
        <dbReference type="EMBL" id="KAA6387022.1"/>
    </source>
</evidence>